<dbReference type="Gene3D" id="3.75.10.10">
    <property type="entry name" value="L-arginine/glycine Amidinotransferase, Chain A"/>
    <property type="match status" value="1"/>
</dbReference>
<feature type="active site" description="Nucleophile" evidence="3">
    <location>
        <position position="249"/>
    </location>
</feature>
<dbReference type="InterPro" id="IPR033199">
    <property type="entry name" value="DDAH-like"/>
</dbReference>
<keyword evidence="5" id="KW-1185">Reference proteome</keyword>
<dbReference type="SUPFAM" id="SSF55909">
    <property type="entry name" value="Pentein"/>
    <property type="match status" value="1"/>
</dbReference>
<dbReference type="RefSeq" id="WP_151699795.1">
    <property type="nucleotide sequence ID" value="NZ_CP031223.1"/>
</dbReference>
<dbReference type="GO" id="GO:0016403">
    <property type="term" value="F:dimethylargininase activity"/>
    <property type="evidence" value="ECO:0007669"/>
    <property type="project" value="TreeGrafter"/>
</dbReference>
<organism evidence="4 5">
    <name type="scientific">Psychrobacillus glaciei</name>
    <dbReference type="NCBI Taxonomy" id="2283160"/>
    <lineage>
        <taxon>Bacteria</taxon>
        <taxon>Bacillati</taxon>
        <taxon>Bacillota</taxon>
        <taxon>Bacilli</taxon>
        <taxon>Bacillales</taxon>
        <taxon>Bacillaceae</taxon>
        <taxon>Psychrobacillus</taxon>
    </lineage>
</organism>
<gene>
    <name evidence="4" type="ORF">PB01_08460</name>
</gene>
<keyword evidence="2 4" id="KW-0378">Hydrolase</keyword>
<reference evidence="4 5" key="1">
    <citation type="submission" date="2018-07" db="EMBL/GenBank/DDBJ databases">
        <title>Complete genome sequence of Psychrobacillus sp. PB01, isolated from iceberg, and comparative genome analysis of Psychrobacillus strains.</title>
        <authorList>
            <person name="Lee P.C."/>
        </authorList>
    </citation>
    <scope>NUCLEOTIDE SEQUENCE [LARGE SCALE GENOMIC DNA]</scope>
    <source>
        <strain evidence="4 5">PB01</strain>
    </source>
</reference>
<dbReference type="AlphaFoldDB" id="A0A5J6SLR5"/>
<dbReference type="EMBL" id="CP031223">
    <property type="protein sequence ID" value="QFF98861.1"/>
    <property type="molecule type" value="Genomic_DNA"/>
</dbReference>
<feature type="active site" description="Proton donor" evidence="3">
    <location>
        <position position="162"/>
    </location>
</feature>
<proteinExistence type="inferred from homology"/>
<dbReference type="PANTHER" id="PTHR12737">
    <property type="entry name" value="DIMETHYLARGININE DIMETHYLAMINOHYDROLASE"/>
    <property type="match status" value="1"/>
</dbReference>
<dbReference type="GO" id="GO:0006525">
    <property type="term" value="P:arginine metabolic process"/>
    <property type="evidence" value="ECO:0007669"/>
    <property type="project" value="TreeGrafter"/>
</dbReference>
<dbReference type="GO" id="GO:0045429">
    <property type="term" value="P:positive regulation of nitric oxide biosynthetic process"/>
    <property type="evidence" value="ECO:0007669"/>
    <property type="project" value="TreeGrafter"/>
</dbReference>
<evidence type="ECO:0000313" key="5">
    <source>
        <dbReference type="Proteomes" id="UP000325517"/>
    </source>
</evidence>
<dbReference type="KEGG" id="psyo:PB01_08460"/>
<evidence type="ECO:0000256" key="3">
    <source>
        <dbReference type="PIRSR" id="PIRSR633199-1"/>
    </source>
</evidence>
<name>A0A5J6SLR5_9BACI</name>
<comment type="similarity">
    <text evidence="1">Belongs to the DDAH family.</text>
</comment>
<dbReference type="FunFam" id="3.75.10.10:FF:000004">
    <property type="entry name" value="N(G),N(G)-dimethylarginine dimethylaminohydrolase 1"/>
    <property type="match status" value="1"/>
</dbReference>
<dbReference type="PANTHER" id="PTHR12737:SF9">
    <property type="entry name" value="DIMETHYLARGININASE"/>
    <property type="match status" value="1"/>
</dbReference>
<evidence type="ECO:0000256" key="1">
    <source>
        <dbReference type="ARBA" id="ARBA00008532"/>
    </source>
</evidence>
<sequence>MKFSQTIVRKISKSFVNGLTTVDLGKPDYEKAFEQHSSYVEALKQCGVKVTVLEADERFPDSTFVEDTAILTEKCAIITNPGAESRNGEIIEIQEVLSNFYDEIELILEPGTLDGGDVMQVDNHFYIGLSNRTNEEGARQLKEILEKYDYSATIVPVEKFFHFKTGISYIGDNTLVLAGEFIDKDLFRDFNKIIVNEEEEYAANCIRINDYVIIPKGYEETKKKIVAAGYSVIEVGMSEFVKQDGGLTCLSLRF</sequence>
<accession>A0A5J6SLR5</accession>
<dbReference type="GO" id="GO:0000052">
    <property type="term" value="P:citrulline metabolic process"/>
    <property type="evidence" value="ECO:0007669"/>
    <property type="project" value="TreeGrafter"/>
</dbReference>
<dbReference type="GO" id="GO:0016597">
    <property type="term" value="F:amino acid binding"/>
    <property type="evidence" value="ECO:0007669"/>
    <property type="project" value="TreeGrafter"/>
</dbReference>
<evidence type="ECO:0000313" key="4">
    <source>
        <dbReference type="EMBL" id="QFF98861.1"/>
    </source>
</evidence>
<dbReference type="Pfam" id="PF19420">
    <property type="entry name" value="DDAH_eukar"/>
    <property type="match status" value="1"/>
</dbReference>
<protein>
    <submittedName>
        <fullName evidence="4">N(G),N(G)-dimethylarginine dimethylaminohydrolase</fullName>
    </submittedName>
</protein>
<dbReference type="OrthoDB" id="9790596at2"/>
<evidence type="ECO:0000256" key="2">
    <source>
        <dbReference type="ARBA" id="ARBA00022801"/>
    </source>
</evidence>
<dbReference type="Proteomes" id="UP000325517">
    <property type="component" value="Chromosome"/>
</dbReference>